<dbReference type="AlphaFoldDB" id="A0A812G6X5"/>
<dbReference type="PANTHER" id="PTHR12277:SF197">
    <property type="entry name" value="CHROMOSOME UNDETERMINED SCAFFOLD_38, WHOLE GENOME SHOTGUN SEQUENCE"/>
    <property type="match status" value="1"/>
</dbReference>
<name>A0A812G6X5_9DINO</name>
<proteinExistence type="predicted"/>
<dbReference type="Gene3D" id="3.40.50.1820">
    <property type="entry name" value="alpha/beta hydrolase"/>
    <property type="match status" value="1"/>
</dbReference>
<accession>A0A812G6X5</accession>
<comment type="caution">
    <text evidence="1">The sequence shown here is derived from an EMBL/GenBank/DDBJ whole genome shotgun (WGS) entry which is preliminary data.</text>
</comment>
<evidence type="ECO:0000313" key="2">
    <source>
        <dbReference type="Proteomes" id="UP000604046"/>
    </source>
</evidence>
<gene>
    <name evidence="1" type="primary">Abhd17a</name>
    <name evidence="1" type="ORF">SNAT2548_LOCUS214</name>
</gene>
<sequence>MLERGLLSRILYPAPEPSYDLDSFPNELVWVPKRSSLDGDAPPVGVESVPCLLMTYPYSRYLVLFFHSNAEDLGRCYSFCHLLRDKFQVHVLAVEYPGYGLCPGVATGKTVMENALSALHFATQSLCWPVDSIKIFGRSIGTGPAVKLASLFRFAGVILVTPFLSVADLFKDRVGLLSGLVEEWYPNFELASKIASPVLLIHGKADDMIAFRHAEMLYSAIPSRKLLVSPTSLSHNTNLMNDMNYLVLPATHFFSLPDYVFHDMRVPHWAFDVQRAASRAASRRPAWSTLLEREGKAILQFGHQVTAKSHFLLAGKMQVSSLAGCCGSGHVASSVWPSILGVDSCCSRAAVDQHETAESTQVGYDLGAMHVCETQRSSDPWSDPIQPIAVSMPLAQFRQEDFQEEQEEVELFEHAGAVCLRRDKPESISV</sequence>
<keyword evidence="2" id="KW-1185">Reference proteome</keyword>
<dbReference type="PANTHER" id="PTHR12277">
    <property type="entry name" value="ALPHA/BETA HYDROLASE DOMAIN-CONTAINING PROTEIN"/>
    <property type="match status" value="1"/>
</dbReference>
<organism evidence="1 2">
    <name type="scientific">Symbiodinium natans</name>
    <dbReference type="NCBI Taxonomy" id="878477"/>
    <lineage>
        <taxon>Eukaryota</taxon>
        <taxon>Sar</taxon>
        <taxon>Alveolata</taxon>
        <taxon>Dinophyceae</taxon>
        <taxon>Suessiales</taxon>
        <taxon>Symbiodiniaceae</taxon>
        <taxon>Symbiodinium</taxon>
    </lineage>
</organism>
<dbReference type="Proteomes" id="UP000604046">
    <property type="component" value="Unassembled WGS sequence"/>
</dbReference>
<dbReference type="SUPFAM" id="SSF53474">
    <property type="entry name" value="alpha/beta-Hydrolases"/>
    <property type="match status" value="1"/>
</dbReference>
<protein>
    <submittedName>
        <fullName evidence="1">Abhd17a protein</fullName>
    </submittedName>
</protein>
<dbReference type="EMBL" id="CAJNDS010000005">
    <property type="protein sequence ID" value="CAE6914139.1"/>
    <property type="molecule type" value="Genomic_DNA"/>
</dbReference>
<dbReference type="OrthoDB" id="10249433at2759"/>
<dbReference type="InterPro" id="IPR029058">
    <property type="entry name" value="AB_hydrolase_fold"/>
</dbReference>
<evidence type="ECO:0000313" key="1">
    <source>
        <dbReference type="EMBL" id="CAE6914139.1"/>
    </source>
</evidence>
<reference evidence="1" key="1">
    <citation type="submission" date="2021-02" db="EMBL/GenBank/DDBJ databases">
        <authorList>
            <person name="Dougan E. K."/>
            <person name="Rhodes N."/>
            <person name="Thang M."/>
            <person name="Chan C."/>
        </authorList>
    </citation>
    <scope>NUCLEOTIDE SEQUENCE</scope>
</reference>